<organism evidence="1 2">
    <name type="scientific">Candidatus Thiodictyon syntrophicum</name>
    <dbReference type="NCBI Taxonomy" id="1166950"/>
    <lineage>
        <taxon>Bacteria</taxon>
        <taxon>Pseudomonadati</taxon>
        <taxon>Pseudomonadota</taxon>
        <taxon>Gammaproteobacteria</taxon>
        <taxon>Chromatiales</taxon>
        <taxon>Chromatiaceae</taxon>
        <taxon>Thiodictyon</taxon>
    </lineage>
</organism>
<dbReference type="EMBL" id="CP020370">
    <property type="protein sequence ID" value="AUB82183.1"/>
    <property type="molecule type" value="Genomic_DNA"/>
</dbReference>
<dbReference type="KEGG" id="tsy:THSYN_15325"/>
<dbReference type="AlphaFoldDB" id="A0A2K8U9E0"/>
<reference evidence="1 2" key="1">
    <citation type="submission" date="2017-03" db="EMBL/GenBank/DDBJ databases">
        <title>Complete genome sequence of Candidatus 'Thiodictyon syntrophicum' sp. nov. strain Cad16T, a photolithoautotroph purple sulfur bacterium isolated from an alpine meromictic lake.</title>
        <authorList>
            <person name="Luedin S.M."/>
            <person name="Pothier J.F."/>
            <person name="Danza F."/>
            <person name="Storelli N."/>
            <person name="Wittwer M."/>
            <person name="Tonolla M."/>
        </authorList>
    </citation>
    <scope>NUCLEOTIDE SEQUENCE [LARGE SCALE GENOMIC DNA]</scope>
    <source>
        <strain evidence="1 2">Cad16T</strain>
    </source>
</reference>
<protein>
    <submittedName>
        <fullName evidence="1">Uncharacterized protein</fullName>
    </submittedName>
</protein>
<proteinExistence type="predicted"/>
<gene>
    <name evidence="1" type="ORF">THSYN_15325</name>
</gene>
<name>A0A2K8U9E0_9GAMM</name>
<dbReference type="Proteomes" id="UP000232638">
    <property type="component" value="Chromosome"/>
</dbReference>
<dbReference type="OrthoDB" id="7067704at2"/>
<evidence type="ECO:0000313" key="1">
    <source>
        <dbReference type="EMBL" id="AUB82183.1"/>
    </source>
</evidence>
<dbReference type="RefSeq" id="WP_100919922.1">
    <property type="nucleotide sequence ID" value="NZ_CP020370.1"/>
</dbReference>
<accession>A0A2K8U9E0</accession>
<keyword evidence="2" id="KW-1185">Reference proteome</keyword>
<evidence type="ECO:0000313" key="2">
    <source>
        <dbReference type="Proteomes" id="UP000232638"/>
    </source>
</evidence>
<sequence>MSNLFLPARFSERIHRLALGVEPLDAAGGARLGHPIQILVEPPAPGLPRPRLVRHLSGLFVMVQDPGVPTTLTLRLCDLGAPKDVPGFQARTNRRRLVPRRLRVTIPAADLADTLPLAQRARRPALFPGAAYAVTDSVTGLRGRVERAGVPVRWARVEARRPGAGPADPPVGRAHGDDRGEFLLLVESNAAPMTTLERPFELDLVAYPPIPPAPCRRGPCATRTGSGTCRWRPCPRPVPRTRWPRAPFHPRAGAPPRPRCASCWSTAGC</sequence>